<dbReference type="PANTHER" id="PTHR13886:SF4">
    <property type="entry name" value="JNK-INTERACTING PROTEIN 3"/>
    <property type="match status" value="1"/>
</dbReference>
<dbReference type="GO" id="GO:0019894">
    <property type="term" value="F:kinesin binding"/>
    <property type="evidence" value="ECO:0007669"/>
    <property type="project" value="TreeGrafter"/>
</dbReference>
<gene>
    <name evidence="1" type="ORF">TELCIR_20600</name>
</gene>
<sequence>MRTTALLISNRRLWIGTGTGVVISVPLSDSLEQRVETNDAKKSSGGPGGLVRVYSSNKDAKDNASSSKDGGGAFVPYCNLTQAQLSFHGHKDSVKFFLAVPGAPREVEDDQEAELRKMLVISGGDGYIDFRIGEENEPPITTKGVRARDMSHLIIWEVDAELPVVSS</sequence>
<reference evidence="1 2" key="1">
    <citation type="submission" date="2015-09" db="EMBL/GenBank/DDBJ databases">
        <title>Draft genome of the parasitic nematode Teladorsagia circumcincta isolate WARC Sus (inbred).</title>
        <authorList>
            <person name="Mitreva M."/>
        </authorList>
    </citation>
    <scope>NUCLEOTIDE SEQUENCE [LARGE SCALE GENOMIC DNA]</scope>
    <source>
        <strain evidence="1 2">S</strain>
    </source>
</reference>
<accession>A0A2G9TJ32</accession>
<dbReference type="GO" id="GO:0005078">
    <property type="term" value="F:MAP-kinase scaffold activity"/>
    <property type="evidence" value="ECO:0007669"/>
    <property type="project" value="InterPro"/>
</dbReference>
<dbReference type="GO" id="GO:0016192">
    <property type="term" value="P:vesicle-mediated transport"/>
    <property type="evidence" value="ECO:0007669"/>
    <property type="project" value="TreeGrafter"/>
</dbReference>
<dbReference type="InterPro" id="IPR039911">
    <property type="entry name" value="JIP3/JIP4"/>
</dbReference>
<evidence type="ECO:0000313" key="2">
    <source>
        <dbReference type="Proteomes" id="UP000230423"/>
    </source>
</evidence>
<dbReference type="GO" id="GO:0030159">
    <property type="term" value="F:signaling receptor complex adaptor activity"/>
    <property type="evidence" value="ECO:0007669"/>
    <property type="project" value="TreeGrafter"/>
</dbReference>
<dbReference type="Proteomes" id="UP000230423">
    <property type="component" value="Unassembled WGS sequence"/>
</dbReference>
<dbReference type="AlphaFoldDB" id="A0A2G9TJ32"/>
<dbReference type="EMBL" id="KZ370806">
    <property type="protein sequence ID" value="PIO57976.1"/>
    <property type="molecule type" value="Genomic_DNA"/>
</dbReference>
<evidence type="ECO:0000313" key="1">
    <source>
        <dbReference type="EMBL" id="PIO57976.1"/>
    </source>
</evidence>
<dbReference type="PANTHER" id="PTHR13886">
    <property type="entry name" value="JNK/SAPK-ASSOCIATED PROTEIN"/>
    <property type="match status" value="1"/>
</dbReference>
<dbReference type="GO" id="GO:0008432">
    <property type="term" value="F:JUN kinase binding"/>
    <property type="evidence" value="ECO:0007669"/>
    <property type="project" value="TreeGrafter"/>
</dbReference>
<dbReference type="OrthoDB" id="10256043at2759"/>
<proteinExistence type="predicted"/>
<organism evidence="1 2">
    <name type="scientific">Teladorsagia circumcincta</name>
    <name type="common">Brown stomach worm</name>
    <name type="synonym">Ostertagia circumcincta</name>
    <dbReference type="NCBI Taxonomy" id="45464"/>
    <lineage>
        <taxon>Eukaryota</taxon>
        <taxon>Metazoa</taxon>
        <taxon>Ecdysozoa</taxon>
        <taxon>Nematoda</taxon>
        <taxon>Chromadorea</taxon>
        <taxon>Rhabditida</taxon>
        <taxon>Rhabditina</taxon>
        <taxon>Rhabditomorpha</taxon>
        <taxon>Strongyloidea</taxon>
        <taxon>Trichostrongylidae</taxon>
        <taxon>Teladorsagia</taxon>
    </lineage>
</organism>
<name>A0A2G9TJ32_TELCI</name>
<protein>
    <submittedName>
        <fullName evidence="1">Uncharacterized protein</fullName>
    </submittedName>
</protein>
<dbReference type="GO" id="GO:0005737">
    <property type="term" value="C:cytoplasm"/>
    <property type="evidence" value="ECO:0007669"/>
    <property type="project" value="TreeGrafter"/>
</dbReference>
<keyword evidence="2" id="KW-1185">Reference proteome</keyword>